<evidence type="ECO:0000256" key="2">
    <source>
        <dbReference type="ARBA" id="ARBA00022676"/>
    </source>
</evidence>
<evidence type="ECO:0000313" key="11">
    <source>
        <dbReference type="Proteomes" id="UP000265566"/>
    </source>
</evidence>
<dbReference type="InterPro" id="IPR044174">
    <property type="entry name" value="BC10-like"/>
</dbReference>
<reference evidence="11" key="4">
    <citation type="journal article" date="2018" name="Nat. Plants">
        <title>Whole-genome landscape of Medicago truncatula symbiotic genes.</title>
        <authorList>
            <person name="Pecrix Y."/>
            <person name="Staton S.E."/>
            <person name="Sallet E."/>
            <person name="Lelandais-Briere C."/>
            <person name="Moreau S."/>
            <person name="Carrere S."/>
            <person name="Blein T."/>
            <person name="Jardinaud M.F."/>
            <person name="Latrasse D."/>
            <person name="Zouine M."/>
            <person name="Zahm M."/>
            <person name="Kreplak J."/>
            <person name="Mayjonade B."/>
            <person name="Satge C."/>
            <person name="Perez M."/>
            <person name="Cauet S."/>
            <person name="Marande W."/>
            <person name="Chantry-Darmon C."/>
            <person name="Lopez-Roques C."/>
            <person name="Bouchez O."/>
            <person name="Berard A."/>
            <person name="Debelle F."/>
            <person name="Munos S."/>
            <person name="Bendahmane A."/>
            <person name="Berges H."/>
            <person name="Niebel A."/>
            <person name="Buitink J."/>
            <person name="Frugier F."/>
            <person name="Benhamed M."/>
            <person name="Crespi M."/>
            <person name="Gouzy J."/>
            <person name="Gamas P."/>
        </authorList>
    </citation>
    <scope>NUCLEOTIDE SEQUENCE [LARGE SCALE GENOMIC DNA]</scope>
    <source>
        <strain evidence="11">cv. Jemalong A17</strain>
    </source>
</reference>
<reference evidence="8" key="5">
    <citation type="journal article" date="2018" name="Nat. Plants">
        <title>Whole-genome landscape of Medicago truncatula symbiotic genes.</title>
        <authorList>
            <person name="Pecrix Y."/>
            <person name="Gamas P."/>
            <person name="Carrere S."/>
        </authorList>
    </citation>
    <scope>NUCLEOTIDE SEQUENCE</scope>
    <source>
        <tissue evidence="8">Leaves</tissue>
    </source>
</reference>
<dbReference type="PANTHER" id="PTHR31042:SF131">
    <property type="entry name" value="CORE-2_I-BRANCHING BETA-1,6-N-ACETYLGLUCOSAMINYLTRANSFERASE FAMILY PROTEIN"/>
    <property type="match status" value="1"/>
</dbReference>
<keyword evidence="6" id="KW-0812">Transmembrane</keyword>
<keyword evidence="10" id="KW-1185">Reference proteome</keyword>
<reference evidence="7 10" key="2">
    <citation type="journal article" date="2014" name="BMC Genomics">
        <title>An improved genome release (version Mt4.0) for the model legume Medicago truncatula.</title>
        <authorList>
            <person name="Tang H."/>
            <person name="Krishnakumar V."/>
            <person name="Bidwell S."/>
            <person name="Rosen B."/>
            <person name="Chan A."/>
            <person name="Zhou S."/>
            <person name="Gentzbittel L."/>
            <person name="Childs K.L."/>
            <person name="Yandell M."/>
            <person name="Gundlach H."/>
            <person name="Mayer K.F."/>
            <person name="Schwartz D.C."/>
            <person name="Town C.D."/>
        </authorList>
    </citation>
    <scope>GENOME REANNOTATION</scope>
    <source>
        <strain evidence="9 10">cv. Jemalong A17</strain>
    </source>
</reference>
<dbReference type="GO" id="GO:0016020">
    <property type="term" value="C:membrane"/>
    <property type="evidence" value="ECO:0007669"/>
    <property type="project" value="UniProtKB-SubCell"/>
</dbReference>
<keyword evidence="2" id="KW-0328">Glycosyltransferase</keyword>
<reference evidence="9" key="3">
    <citation type="submission" date="2015-04" db="UniProtKB">
        <authorList>
            <consortium name="EnsemblPlants"/>
        </authorList>
    </citation>
    <scope>IDENTIFICATION</scope>
    <source>
        <strain evidence="9">cv. Jemalong A17</strain>
    </source>
</reference>
<proteinExistence type="predicted"/>
<dbReference type="Pfam" id="PF02485">
    <property type="entry name" value="Branch"/>
    <property type="match status" value="1"/>
</dbReference>
<dbReference type="GO" id="GO:0016757">
    <property type="term" value="F:glycosyltransferase activity"/>
    <property type="evidence" value="ECO:0007669"/>
    <property type="project" value="UniProtKB-KW"/>
</dbReference>
<evidence type="ECO:0000313" key="8">
    <source>
        <dbReference type="EMBL" id="RHN53351.1"/>
    </source>
</evidence>
<keyword evidence="6" id="KW-1133">Transmembrane helix</keyword>
<gene>
    <name evidence="7" type="ordered locus">MTR_5g006920</name>
    <name evidence="8" type="ORF">MtrunA17_Chr5g0394961</name>
</gene>
<dbReference type="AlphaFoldDB" id="G7K518"/>
<protein>
    <submittedName>
        <fullName evidence="7">Core-2/I-branching enzyme</fullName>
    </submittedName>
    <submittedName>
        <fullName evidence="8">Putative glycosyl transferase, family 14</fullName>
    </submittedName>
</protein>
<organism evidence="7 10">
    <name type="scientific">Medicago truncatula</name>
    <name type="common">Barrel medic</name>
    <name type="synonym">Medicago tribuloides</name>
    <dbReference type="NCBI Taxonomy" id="3880"/>
    <lineage>
        <taxon>Eukaryota</taxon>
        <taxon>Viridiplantae</taxon>
        <taxon>Streptophyta</taxon>
        <taxon>Embryophyta</taxon>
        <taxon>Tracheophyta</taxon>
        <taxon>Spermatophyta</taxon>
        <taxon>Magnoliopsida</taxon>
        <taxon>eudicotyledons</taxon>
        <taxon>Gunneridae</taxon>
        <taxon>Pentapetalae</taxon>
        <taxon>rosids</taxon>
        <taxon>fabids</taxon>
        <taxon>Fabales</taxon>
        <taxon>Fabaceae</taxon>
        <taxon>Papilionoideae</taxon>
        <taxon>50 kb inversion clade</taxon>
        <taxon>NPAAA clade</taxon>
        <taxon>Hologalegina</taxon>
        <taxon>IRL clade</taxon>
        <taxon>Trifolieae</taxon>
        <taxon>Medicago</taxon>
    </lineage>
</organism>
<evidence type="ECO:0000256" key="5">
    <source>
        <dbReference type="ARBA" id="ARBA00023180"/>
    </source>
</evidence>
<evidence type="ECO:0000313" key="10">
    <source>
        <dbReference type="Proteomes" id="UP000002051"/>
    </source>
</evidence>
<dbReference type="eggNOG" id="ENOG502QPPD">
    <property type="taxonomic scope" value="Eukaryota"/>
</dbReference>
<sequence>MENNTDQRSIASSYFNFFKAQLHLLNFFTYALIFSFGLLIGMTLTFCVKDFSFNFQIQNFQDPSLSLNPPPHFSYSPPILLSNISKTSYDHDNQTNISIKQNCPATHNLTSNGLEELLKIPKAMHDMNEDELFWRASLAPMIHKTPFKQTPKVAFMFLTKGPVLLAPLWEKFFKGNEGLYSIYVHPSPSFNETVYNQSLVFHGRRIPSKKVKWGENSMIEAERRLLANALLDFSNQRFVLLSEHCIPLFNFFTIYTYLMKSKQTFVEANDIPGRVGRVRYNRRMCPLIQLSQWRKGAQWFQIDRYLAVRIVSDKPYFSMFKKYCHPRCISDEHYLPTLVSIKFWKRNSNRTLTWVDWSKGGAHPAKFSSKDVTIDFLERLRFGSTCEYNGKTTNVCHLFARKFGTQALDGLLTFAPKLMQFN</sequence>
<dbReference type="EMBL" id="PSQE01000005">
    <property type="protein sequence ID" value="RHN53351.1"/>
    <property type="molecule type" value="Genomic_DNA"/>
</dbReference>
<feature type="transmembrane region" description="Helical" evidence="6">
    <location>
        <begin position="27"/>
        <end position="48"/>
    </location>
</feature>
<dbReference type="Gramene" id="rna28251">
    <property type="protein sequence ID" value="RHN53351.1"/>
    <property type="gene ID" value="gene28251"/>
</dbReference>
<dbReference type="InterPro" id="IPR003406">
    <property type="entry name" value="Glyco_trans_14"/>
</dbReference>
<evidence type="ECO:0000256" key="6">
    <source>
        <dbReference type="SAM" id="Phobius"/>
    </source>
</evidence>
<evidence type="ECO:0000256" key="4">
    <source>
        <dbReference type="ARBA" id="ARBA00023136"/>
    </source>
</evidence>
<keyword evidence="3 8" id="KW-0808">Transferase</keyword>
<dbReference type="OMA" id="VHSDPPF"/>
<dbReference type="STRING" id="3880.G7K518"/>
<evidence type="ECO:0000313" key="9">
    <source>
        <dbReference type="EnsemblPlants" id="AES93737"/>
    </source>
</evidence>
<dbReference type="EnsemblPlants" id="AES93737">
    <property type="protein sequence ID" value="AES93737"/>
    <property type="gene ID" value="MTR_5g006920"/>
</dbReference>
<evidence type="ECO:0000313" key="7">
    <source>
        <dbReference type="EMBL" id="AES93737.1"/>
    </source>
</evidence>
<dbReference type="PANTHER" id="PTHR31042">
    <property type="entry name" value="CORE-2/I-BRANCHING BETA-1,6-N-ACETYLGLUCOSAMINYLTRANSFERASE FAMILY PROTEIN-RELATED"/>
    <property type="match status" value="1"/>
</dbReference>
<evidence type="ECO:0000256" key="1">
    <source>
        <dbReference type="ARBA" id="ARBA00004606"/>
    </source>
</evidence>
<accession>G7K518</accession>
<reference evidence="7 10" key="1">
    <citation type="journal article" date="2011" name="Nature">
        <title>The Medicago genome provides insight into the evolution of rhizobial symbioses.</title>
        <authorList>
            <person name="Young N.D."/>
            <person name="Debelle F."/>
            <person name="Oldroyd G.E."/>
            <person name="Geurts R."/>
            <person name="Cannon S.B."/>
            <person name="Udvardi M.K."/>
            <person name="Benedito V.A."/>
            <person name="Mayer K.F."/>
            <person name="Gouzy J."/>
            <person name="Schoof H."/>
            <person name="Van de Peer Y."/>
            <person name="Proost S."/>
            <person name="Cook D.R."/>
            <person name="Meyers B.C."/>
            <person name="Spannagl M."/>
            <person name="Cheung F."/>
            <person name="De Mita S."/>
            <person name="Krishnakumar V."/>
            <person name="Gundlach H."/>
            <person name="Zhou S."/>
            <person name="Mudge J."/>
            <person name="Bharti A.K."/>
            <person name="Murray J.D."/>
            <person name="Naoumkina M.A."/>
            <person name="Rosen B."/>
            <person name="Silverstein K.A."/>
            <person name="Tang H."/>
            <person name="Rombauts S."/>
            <person name="Zhao P.X."/>
            <person name="Zhou P."/>
            <person name="Barbe V."/>
            <person name="Bardou P."/>
            <person name="Bechner M."/>
            <person name="Bellec A."/>
            <person name="Berger A."/>
            <person name="Berges H."/>
            <person name="Bidwell S."/>
            <person name="Bisseling T."/>
            <person name="Choisne N."/>
            <person name="Couloux A."/>
            <person name="Denny R."/>
            <person name="Deshpande S."/>
            <person name="Dai X."/>
            <person name="Doyle J.J."/>
            <person name="Dudez A.M."/>
            <person name="Farmer A.D."/>
            <person name="Fouteau S."/>
            <person name="Franken C."/>
            <person name="Gibelin C."/>
            <person name="Gish J."/>
            <person name="Goldstein S."/>
            <person name="Gonzalez A.J."/>
            <person name="Green P.J."/>
            <person name="Hallab A."/>
            <person name="Hartog M."/>
            <person name="Hua A."/>
            <person name="Humphray S.J."/>
            <person name="Jeong D.H."/>
            <person name="Jing Y."/>
            <person name="Jocker A."/>
            <person name="Kenton S.M."/>
            <person name="Kim D.J."/>
            <person name="Klee K."/>
            <person name="Lai H."/>
            <person name="Lang C."/>
            <person name="Lin S."/>
            <person name="Macmil S.L."/>
            <person name="Magdelenat G."/>
            <person name="Matthews L."/>
            <person name="McCorrison J."/>
            <person name="Monaghan E.L."/>
            <person name="Mun J.H."/>
            <person name="Najar F.Z."/>
            <person name="Nicholson C."/>
            <person name="Noirot C."/>
            <person name="O'Bleness M."/>
            <person name="Paule C.R."/>
            <person name="Poulain J."/>
            <person name="Prion F."/>
            <person name="Qin B."/>
            <person name="Qu C."/>
            <person name="Retzel E.F."/>
            <person name="Riddle C."/>
            <person name="Sallet E."/>
            <person name="Samain S."/>
            <person name="Samson N."/>
            <person name="Sanders I."/>
            <person name="Saurat O."/>
            <person name="Scarpelli C."/>
            <person name="Schiex T."/>
            <person name="Segurens B."/>
            <person name="Severin A.J."/>
            <person name="Sherrier D.J."/>
            <person name="Shi R."/>
            <person name="Sims S."/>
            <person name="Singer S.R."/>
            <person name="Sinharoy S."/>
            <person name="Sterck L."/>
            <person name="Viollet A."/>
            <person name="Wang B.B."/>
            <person name="Wang K."/>
            <person name="Wang M."/>
            <person name="Wang X."/>
            <person name="Warfsmann J."/>
            <person name="Weissenbach J."/>
            <person name="White D.D."/>
            <person name="White J.D."/>
            <person name="Wiley G.B."/>
            <person name="Wincker P."/>
            <person name="Xing Y."/>
            <person name="Yang L."/>
            <person name="Yao Z."/>
            <person name="Ying F."/>
            <person name="Zhai J."/>
            <person name="Zhou L."/>
            <person name="Zuber A."/>
            <person name="Denarie J."/>
            <person name="Dixon R.A."/>
            <person name="May G.D."/>
            <person name="Schwartz D.C."/>
            <person name="Rogers J."/>
            <person name="Quetier F."/>
            <person name="Town C.D."/>
            <person name="Roe B.A."/>
        </authorList>
    </citation>
    <scope>NUCLEOTIDE SEQUENCE [LARGE SCALE GENOMIC DNA]</scope>
    <source>
        <strain evidence="7">A17</strain>
        <strain evidence="9 10">cv. Jemalong A17</strain>
    </source>
</reference>
<comment type="subcellular location">
    <subcellularLocation>
        <location evidence="1">Membrane</location>
        <topology evidence="1">Single-pass type II membrane protein</topology>
    </subcellularLocation>
</comment>
<dbReference type="Proteomes" id="UP000265566">
    <property type="component" value="Chromosome 5"/>
</dbReference>
<name>G7K518_MEDTR</name>
<dbReference type="EMBL" id="CM001221">
    <property type="protein sequence ID" value="AES93737.1"/>
    <property type="molecule type" value="Genomic_DNA"/>
</dbReference>
<keyword evidence="4 6" id="KW-0472">Membrane</keyword>
<evidence type="ECO:0000256" key="3">
    <source>
        <dbReference type="ARBA" id="ARBA00022679"/>
    </source>
</evidence>
<keyword evidence="5" id="KW-0325">Glycoprotein</keyword>
<dbReference type="PaxDb" id="3880-AES93737"/>
<dbReference type="HOGENOM" id="CLU_035559_1_0_1"/>
<dbReference type="Proteomes" id="UP000002051">
    <property type="component" value="Chromosome 5"/>
</dbReference>